<dbReference type="GO" id="GO:0046872">
    <property type="term" value="F:metal ion binding"/>
    <property type="evidence" value="ECO:0007669"/>
    <property type="project" value="UniProtKB-KW"/>
</dbReference>
<dbReference type="InterPro" id="IPR023299">
    <property type="entry name" value="ATPase_P-typ_cyto_dom_N"/>
</dbReference>
<dbReference type="InParanoid" id="G0R561"/>
<dbReference type="STRING" id="857967.G0R561"/>
<evidence type="ECO:0000256" key="5">
    <source>
        <dbReference type="ARBA" id="ARBA00022723"/>
    </source>
</evidence>
<feature type="coiled-coil region" evidence="13">
    <location>
        <begin position="18"/>
        <end position="264"/>
    </location>
</feature>
<comment type="catalytic activity">
    <reaction evidence="12">
        <text>ATP + H2O = ADP + phosphate + H(+)</text>
        <dbReference type="Rhea" id="RHEA:13065"/>
        <dbReference type="ChEBI" id="CHEBI:15377"/>
        <dbReference type="ChEBI" id="CHEBI:15378"/>
        <dbReference type="ChEBI" id="CHEBI:30616"/>
        <dbReference type="ChEBI" id="CHEBI:43474"/>
        <dbReference type="ChEBI" id="CHEBI:456216"/>
    </reaction>
</comment>
<feature type="transmembrane region" description="Helical" evidence="14">
    <location>
        <begin position="1355"/>
        <end position="1375"/>
    </location>
</feature>
<keyword evidence="9" id="KW-1278">Translocase</keyword>
<dbReference type="FunCoup" id="G0R561">
    <property type="interactions" value="7"/>
</dbReference>
<dbReference type="Proteomes" id="UP000008983">
    <property type="component" value="Unassembled WGS sequence"/>
</dbReference>
<keyword evidence="17" id="KW-1185">Reference proteome</keyword>
<dbReference type="eggNOG" id="KOG0208">
    <property type="taxonomic scope" value="Eukaryota"/>
</dbReference>
<name>G0R561_ICHMU</name>
<keyword evidence="13" id="KW-0175">Coiled coil</keyword>
<evidence type="ECO:0000256" key="12">
    <source>
        <dbReference type="ARBA" id="ARBA00049360"/>
    </source>
</evidence>
<evidence type="ECO:0000256" key="1">
    <source>
        <dbReference type="ARBA" id="ARBA00004141"/>
    </source>
</evidence>
<evidence type="ECO:0000313" key="16">
    <source>
        <dbReference type="EMBL" id="EGR27385.1"/>
    </source>
</evidence>
<keyword evidence="6" id="KW-0547">Nucleotide-binding</keyword>
<evidence type="ECO:0000256" key="2">
    <source>
        <dbReference type="ARBA" id="ARBA00006000"/>
    </source>
</evidence>
<organism evidence="16 17">
    <name type="scientific">Ichthyophthirius multifiliis</name>
    <name type="common">White spot disease agent</name>
    <name type="synonym">Ich</name>
    <dbReference type="NCBI Taxonomy" id="5932"/>
    <lineage>
        <taxon>Eukaryota</taxon>
        <taxon>Sar</taxon>
        <taxon>Alveolata</taxon>
        <taxon>Ciliophora</taxon>
        <taxon>Intramacronucleata</taxon>
        <taxon>Oligohymenophorea</taxon>
        <taxon>Hymenostomatida</taxon>
        <taxon>Ophryoglenina</taxon>
        <taxon>Ichthyophthirius</taxon>
    </lineage>
</organism>
<evidence type="ECO:0000256" key="11">
    <source>
        <dbReference type="ARBA" id="ARBA00023136"/>
    </source>
</evidence>
<dbReference type="GO" id="GO:0016887">
    <property type="term" value="F:ATP hydrolysis activity"/>
    <property type="evidence" value="ECO:0007669"/>
    <property type="project" value="InterPro"/>
</dbReference>
<keyword evidence="10 14" id="KW-1133">Transmembrane helix</keyword>
<keyword evidence="5" id="KW-0479">Metal-binding</keyword>
<dbReference type="InterPro" id="IPR006544">
    <property type="entry name" value="P-type_TPase_V"/>
</dbReference>
<dbReference type="Gene3D" id="2.70.150.10">
    <property type="entry name" value="Calcium-transporting ATPase, cytoplasmic transduction domain A"/>
    <property type="match status" value="1"/>
</dbReference>
<evidence type="ECO:0000256" key="3">
    <source>
        <dbReference type="ARBA" id="ARBA00022553"/>
    </source>
</evidence>
<dbReference type="Pfam" id="PF13246">
    <property type="entry name" value="Cation_ATPase"/>
    <property type="match status" value="1"/>
</dbReference>
<dbReference type="EMBL" id="GL984361">
    <property type="protein sequence ID" value="EGR27385.1"/>
    <property type="molecule type" value="Genomic_DNA"/>
</dbReference>
<feature type="transmembrane region" description="Helical" evidence="14">
    <location>
        <begin position="1573"/>
        <end position="1594"/>
    </location>
</feature>
<dbReference type="OMA" id="HRKDIYC"/>
<feature type="transmembrane region" description="Helical" evidence="14">
    <location>
        <begin position="1417"/>
        <end position="1441"/>
    </location>
</feature>
<dbReference type="SUPFAM" id="SSF81653">
    <property type="entry name" value="Calcium ATPase, transduction domain A"/>
    <property type="match status" value="1"/>
</dbReference>
<feature type="domain" description="P-type ATPase A" evidence="15">
    <location>
        <begin position="600"/>
        <end position="709"/>
    </location>
</feature>
<dbReference type="FunFam" id="1.20.1110.10:FF:000023">
    <property type="entry name" value="Cation-transporting ATPase"/>
    <property type="match status" value="1"/>
</dbReference>
<dbReference type="Gene3D" id="3.40.1110.10">
    <property type="entry name" value="Calcium-transporting ATPase, cytoplasmic domain N"/>
    <property type="match status" value="1"/>
</dbReference>
<dbReference type="OrthoDB" id="425043at2759"/>
<feature type="transmembrane region" description="Helical" evidence="14">
    <location>
        <begin position="1381"/>
        <end position="1405"/>
    </location>
</feature>
<feature type="transmembrane region" description="Helical" evidence="14">
    <location>
        <begin position="1534"/>
        <end position="1552"/>
    </location>
</feature>
<keyword evidence="11 14" id="KW-0472">Membrane</keyword>
<protein>
    <recommendedName>
        <fullName evidence="15">P-type ATPase A domain-containing protein</fullName>
    </recommendedName>
</protein>
<evidence type="ECO:0000256" key="13">
    <source>
        <dbReference type="SAM" id="Coils"/>
    </source>
</evidence>
<feature type="coiled-coil region" evidence="13">
    <location>
        <begin position="297"/>
        <end position="587"/>
    </location>
</feature>
<dbReference type="InterPro" id="IPR018303">
    <property type="entry name" value="ATPase_P-typ_P_site"/>
</dbReference>
<dbReference type="PROSITE" id="PS00154">
    <property type="entry name" value="ATPASE_E1_E2"/>
    <property type="match status" value="1"/>
</dbReference>
<dbReference type="SUPFAM" id="SSF81660">
    <property type="entry name" value="Metal cation-transporting ATPase, ATP-binding domain N"/>
    <property type="match status" value="1"/>
</dbReference>
<dbReference type="Pfam" id="PF00122">
    <property type="entry name" value="E1-E2_ATPase"/>
    <property type="match status" value="1"/>
</dbReference>
<dbReference type="RefSeq" id="XP_004024269.1">
    <property type="nucleotide sequence ID" value="XM_004024220.1"/>
</dbReference>
<keyword evidence="8" id="KW-0460">Magnesium</keyword>
<reference evidence="16 17" key="1">
    <citation type="submission" date="2011-07" db="EMBL/GenBank/DDBJ databases">
        <authorList>
            <person name="Coyne R."/>
            <person name="Brami D."/>
            <person name="Johnson J."/>
            <person name="Hostetler J."/>
            <person name="Hannick L."/>
            <person name="Clark T."/>
            <person name="Cassidy-Hanley D."/>
            <person name="Inman J."/>
        </authorList>
    </citation>
    <scope>NUCLEOTIDE SEQUENCE [LARGE SCALE GENOMIC DNA]</scope>
    <source>
        <strain evidence="16 17">G5</strain>
    </source>
</reference>
<evidence type="ECO:0000256" key="4">
    <source>
        <dbReference type="ARBA" id="ARBA00022692"/>
    </source>
</evidence>
<dbReference type="PANTHER" id="PTHR45630">
    <property type="entry name" value="CATION-TRANSPORTING ATPASE-RELATED"/>
    <property type="match status" value="1"/>
</dbReference>
<feature type="transmembrane region" description="Helical" evidence="14">
    <location>
        <begin position="725"/>
        <end position="745"/>
    </location>
</feature>
<dbReference type="InterPro" id="IPR036412">
    <property type="entry name" value="HAD-like_sf"/>
</dbReference>
<dbReference type="SUPFAM" id="SSF81665">
    <property type="entry name" value="Calcium ATPase, transmembrane domain M"/>
    <property type="match status" value="1"/>
</dbReference>
<accession>G0R561</accession>
<sequence>ENQLQEKDYQLGILNKNLNDSLLQNQNLNNNINNLQQQKQNLEKELENLQKANKQKDQDNNQLKQKLNENNIQNDQKLNELQCDLENIKKKNRKDIQKFNDEIKQKEDDIQKLLENINGLDFEKQQSNNQIKNLEDSINQLNNQIQELKKDINSKDDMINQLKQNANDNNLNNDKKINDLENQYKKKQYQQQNEFDQLTQQLQDKDDEINQIKISLNQLKAEKEKSENNLNQLSALKQSLEKQFEELQQKNNEKDDQFNGMKQNLNDQSIQYESRINDDELKHQKQHKEQDKQILKLNQMLQEKDEINGQMKKKLNDTIMLKEQRIKDLQNIFDEKDQQFQNQSKQYLQELQQKDDSINQFRRKLSEVNRQKEQLSNQLEIVNDQIQQQENNLQELTQSLVEKQQQLNYIKANLNDANRLNDQYENDLKSLSEENNRLNNLCDQLAKDITVKDKELNKSKRILNDSIQEKENQLKELQFQQENNNILYEGETQKLKQIISQKDNELNQLKRILNDVTHQKDNELKEIQNQLQKEKRNLENLIQELKNGDQEKEIQLDQLKNSLKDINSQNETKTKQLNDKYEQLQKQDGQLSISENIKSKKQTISSLELVPGDIMEIPDGQIMPCDLIMLNGSAVINESMLTGESIPIIKQSLPYNNNKYNPDSEGKQSTIFAGTKCIETRYYLKGKLPVLGLVMQTSFNTMKGQLVRSILYPKQNSFQFYVDSLKFIAVLAILAVLGFLVSLYYQIEGYKQDYIALKDIILNSFDLITITVPPALPTCLQIGISCALHRLKKKKIFCISPPKVNISGKVTIMCFDKTGTLTEEGLDMYGVRSVQWNQKTKKVHFTDLKSSCDKLAEIKKKDQNEKYPIGDPEMILKECMSSCHGLTRVQGNIIGDPLEVKMFEFTGWELIESQEGMKFDDLILAQVQSKNNKLDSNNESVGILKRFEFSSKLQRMSTIVKSLQNPLQNQYRLYVKGSPEKIYELCKKDTIPDSFHNVLDFYATKGFRVLGFGVRTLKLNYRQIQKVERDEIEKDLTFVGLIIMENKLKEITSQIINELQQANIRTIMVTGDNPLTAISVGRQCNIIHEKARVYFGDLQDETDQIIWKDFDHSEKILNKENLEPVGGIEPYQEEEGVEEIKQEKELLECIKQIDNNKKLSEYNKKISINQVRERYKVNDQDRSKSFDIMRNISKRESLYHQMVESKENIEIYSQSDAEDINIPWVNLENFTLAITGRAFSKMYNQSISDNKKQQQLFREMLNRTQIFARMKPEEKAQLLQSLQNLPHKPTCGMCGDGANDCGALKTADIGVSLSDAEASIAAPFTSKIQDISCIIQVLIEGRAALVTSFSCFKFMALYSMIQFVCTTLLFTVGSLPADLQFLYWDVFIILPLAFLMGLTEAYPVLSKQVPGSSLVSFQVLFSVIGQSVIFAIFQTIILFIIQAQSWYLPMIDIHGVNYQNDMKDDNKEDIRKICYESSILFYTNNFQYIISCLAFSIGKPFKKPFYTNKYFTGSLIAILIISLYIQVIPDQQTIDYLDVKQINFLFILYFFLQKKKIFTEVKYQNGQIAKKMPQYWTIIFLVFSLANYVISVFFEKHLVPLFTYKYKNRKNNRNNQNQNSQIN</sequence>
<evidence type="ECO:0000256" key="7">
    <source>
        <dbReference type="ARBA" id="ARBA00022840"/>
    </source>
</evidence>
<evidence type="ECO:0000256" key="10">
    <source>
        <dbReference type="ARBA" id="ARBA00022989"/>
    </source>
</evidence>
<dbReference type="InterPro" id="IPR001757">
    <property type="entry name" value="P_typ_ATPase"/>
</dbReference>
<evidence type="ECO:0000259" key="15">
    <source>
        <dbReference type="Pfam" id="PF00122"/>
    </source>
</evidence>
<dbReference type="GO" id="GO:0016020">
    <property type="term" value="C:membrane"/>
    <property type="evidence" value="ECO:0007669"/>
    <property type="project" value="UniProtKB-SubCell"/>
</dbReference>
<keyword evidence="3" id="KW-0597">Phosphoprotein</keyword>
<feature type="non-terminal residue" evidence="16">
    <location>
        <position position="1"/>
    </location>
</feature>
<comment type="similarity">
    <text evidence="2">Belongs to the cation transport ATPase (P-type) (TC 3.A.3) family. Type V subfamily.</text>
</comment>
<keyword evidence="4 14" id="KW-0812">Transmembrane</keyword>
<dbReference type="PRINTS" id="PR00119">
    <property type="entry name" value="CATATPASE"/>
</dbReference>
<dbReference type="Gene3D" id="3.40.50.1000">
    <property type="entry name" value="HAD superfamily/HAD-like"/>
    <property type="match status" value="1"/>
</dbReference>
<dbReference type="GeneID" id="14903462"/>
<evidence type="ECO:0000313" key="17">
    <source>
        <dbReference type="Proteomes" id="UP000008983"/>
    </source>
</evidence>
<dbReference type="InterPro" id="IPR059000">
    <property type="entry name" value="ATPase_P-type_domA"/>
</dbReference>
<dbReference type="NCBIfam" id="TIGR01494">
    <property type="entry name" value="ATPase_P-type"/>
    <property type="match status" value="3"/>
</dbReference>
<evidence type="ECO:0000256" key="8">
    <source>
        <dbReference type="ARBA" id="ARBA00022842"/>
    </source>
</evidence>
<comment type="subcellular location">
    <subcellularLocation>
        <location evidence="1">Membrane</location>
        <topology evidence="1">Multi-pass membrane protein</topology>
    </subcellularLocation>
</comment>
<keyword evidence="7" id="KW-0067">ATP-binding</keyword>
<dbReference type="InterPro" id="IPR023214">
    <property type="entry name" value="HAD_sf"/>
</dbReference>
<dbReference type="PANTHER" id="PTHR45630:SF8">
    <property type="entry name" value="CATION-TRANSPORTING ATPASE"/>
    <property type="match status" value="1"/>
</dbReference>
<evidence type="ECO:0000256" key="6">
    <source>
        <dbReference type="ARBA" id="ARBA00022741"/>
    </source>
</evidence>
<dbReference type="NCBIfam" id="TIGR01657">
    <property type="entry name" value="P-ATPase-V"/>
    <property type="match status" value="1"/>
</dbReference>
<feature type="transmembrane region" description="Helical" evidence="14">
    <location>
        <begin position="1510"/>
        <end position="1528"/>
    </location>
</feature>
<dbReference type="SUPFAM" id="SSF56784">
    <property type="entry name" value="HAD-like"/>
    <property type="match status" value="1"/>
</dbReference>
<gene>
    <name evidence="16" type="ORF">IMG5_196550</name>
</gene>
<evidence type="ECO:0000256" key="9">
    <source>
        <dbReference type="ARBA" id="ARBA00022967"/>
    </source>
</evidence>
<dbReference type="GO" id="GO:0140358">
    <property type="term" value="F:P-type transmembrane transporter activity"/>
    <property type="evidence" value="ECO:0007669"/>
    <property type="project" value="InterPro"/>
</dbReference>
<dbReference type="InterPro" id="IPR008250">
    <property type="entry name" value="ATPase_P-typ_transduc_dom_A_sf"/>
</dbReference>
<dbReference type="GO" id="GO:0019829">
    <property type="term" value="F:ATPase-coupled monoatomic cation transmembrane transporter activity"/>
    <property type="evidence" value="ECO:0007669"/>
    <property type="project" value="TreeGrafter"/>
</dbReference>
<evidence type="ECO:0000256" key="14">
    <source>
        <dbReference type="SAM" id="Phobius"/>
    </source>
</evidence>
<proteinExistence type="inferred from homology"/>
<dbReference type="GO" id="GO:0005524">
    <property type="term" value="F:ATP binding"/>
    <property type="evidence" value="ECO:0007669"/>
    <property type="project" value="UniProtKB-KW"/>
</dbReference>
<dbReference type="InterPro" id="IPR023298">
    <property type="entry name" value="ATPase_P-typ_TM_dom_sf"/>
</dbReference>
<dbReference type="PROSITE" id="PS01229">
    <property type="entry name" value="COF_2"/>
    <property type="match status" value="1"/>
</dbReference>